<dbReference type="RefSeq" id="WP_004549375.1">
    <property type="nucleotide sequence ID" value="NZ_CGFC02000031.1"/>
</dbReference>
<name>A0A8A4DRR5_BURPE</name>
<gene>
    <name evidence="1" type="ORF">J3D99_19620</name>
</gene>
<protein>
    <submittedName>
        <fullName evidence="1">Uncharacterized protein</fullName>
    </submittedName>
</protein>
<evidence type="ECO:0000313" key="1">
    <source>
        <dbReference type="EMBL" id="QTB60184.1"/>
    </source>
</evidence>
<accession>A0A8A4DRR5</accession>
<reference evidence="1" key="1">
    <citation type="submission" date="2021-03" db="EMBL/GenBank/DDBJ databases">
        <title>Complete genome of Burkholderia pseudomallei_VBP364.</title>
        <authorList>
            <person name="Balaji V."/>
            <person name="Yamuna B."/>
            <person name="Monisha P."/>
        </authorList>
    </citation>
    <scope>NUCLEOTIDE SEQUENCE</scope>
    <source>
        <strain evidence="1">VBP364</strain>
    </source>
</reference>
<proteinExistence type="predicted"/>
<sequence>MYVYIESERSSDGVLYTVGFYDPQGKWHAESDHASARDAAKRVAWLNGSRDAG</sequence>
<dbReference type="EMBL" id="CP071754">
    <property type="protein sequence ID" value="QTB60184.1"/>
    <property type="molecule type" value="Genomic_DNA"/>
</dbReference>
<dbReference type="AlphaFoldDB" id="A0A8A4DRR5"/>
<organism evidence="1">
    <name type="scientific">Burkholderia pseudomallei</name>
    <name type="common">Pseudomonas pseudomallei</name>
    <dbReference type="NCBI Taxonomy" id="28450"/>
    <lineage>
        <taxon>Bacteria</taxon>
        <taxon>Pseudomonadati</taxon>
        <taxon>Pseudomonadota</taxon>
        <taxon>Betaproteobacteria</taxon>
        <taxon>Burkholderiales</taxon>
        <taxon>Burkholderiaceae</taxon>
        <taxon>Burkholderia</taxon>
        <taxon>pseudomallei group</taxon>
    </lineage>
</organism>